<dbReference type="Proteomes" id="UP000636709">
    <property type="component" value="Unassembled WGS sequence"/>
</dbReference>
<dbReference type="PANTHER" id="PTHR33156:SF78">
    <property type="entry name" value="OS01G0551400 PROTEIN"/>
    <property type="match status" value="1"/>
</dbReference>
<feature type="compositionally biased region" description="Basic and acidic residues" evidence="1">
    <location>
        <begin position="83"/>
        <end position="93"/>
    </location>
</feature>
<dbReference type="InterPro" id="IPR043459">
    <property type="entry name" value="NFD6/NOXY2-like"/>
</dbReference>
<proteinExistence type="predicted"/>
<dbReference type="AlphaFoldDB" id="A0A835E194"/>
<comment type="caution">
    <text evidence="2">The sequence shown here is derived from an EMBL/GenBank/DDBJ whole genome shotgun (WGS) entry which is preliminary data.</text>
</comment>
<evidence type="ECO:0000313" key="2">
    <source>
        <dbReference type="EMBL" id="KAF8660503.1"/>
    </source>
</evidence>
<organism evidence="2 3">
    <name type="scientific">Digitaria exilis</name>
    <dbReference type="NCBI Taxonomy" id="1010633"/>
    <lineage>
        <taxon>Eukaryota</taxon>
        <taxon>Viridiplantae</taxon>
        <taxon>Streptophyta</taxon>
        <taxon>Embryophyta</taxon>
        <taxon>Tracheophyta</taxon>
        <taxon>Spermatophyta</taxon>
        <taxon>Magnoliopsida</taxon>
        <taxon>Liliopsida</taxon>
        <taxon>Poales</taxon>
        <taxon>Poaceae</taxon>
        <taxon>PACMAD clade</taxon>
        <taxon>Panicoideae</taxon>
        <taxon>Panicodae</taxon>
        <taxon>Paniceae</taxon>
        <taxon>Anthephorinae</taxon>
        <taxon>Digitaria</taxon>
    </lineage>
</organism>
<reference evidence="2" key="1">
    <citation type="submission" date="2020-07" db="EMBL/GenBank/DDBJ databases">
        <title>Genome sequence and genetic diversity analysis of an under-domesticated orphan crop, white fonio (Digitaria exilis).</title>
        <authorList>
            <person name="Bennetzen J.L."/>
            <person name="Chen S."/>
            <person name="Ma X."/>
            <person name="Wang X."/>
            <person name="Yssel A.E.J."/>
            <person name="Chaluvadi S.R."/>
            <person name="Johnson M."/>
            <person name="Gangashetty P."/>
            <person name="Hamidou F."/>
            <person name="Sanogo M.D."/>
            <person name="Zwaenepoel A."/>
            <person name="Wallace J."/>
            <person name="Van De Peer Y."/>
            <person name="Van Deynze A."/>
        </authorList>
    </citation>
    <scope>NUCLEOTIDE SEQUENCE</scope>
    <source>
        <tissue evidence="2">Leaves</tissue>
    </source>
</reference>
<feature type="region of interest" description="Disordered" evidence="1">
    <location>
        <begin position="1"/>
        <end position="94"/>
    </location>
</feature>
<protein>
    <submittedName>
        <fullName evidence="2">Uncharacterized protein</fullName>
    </submittedName>
</protein>
<accession>A0A835E194</accession>
<gene>
    <name evidence="2" type="ORF">HU200_057654</name>
</gene>
<evidence type="ECO:0000256" key="1">
    <source>
        <dbReference type="SAM" id="MobiDB-lite"/>
    </source>
</evidence>
<dbReference type="EMBL" id="JACEFO010002440">
    <property type="protein sequence ID" value="KAF8660503.1"/>
    <property type="molecule type" value="Genomic_DNA"/>
</dbReference>
<evidence type="ECO:0000313" key="3">
    <source>
        <dbReference type="Proteomes" id="UP000636709"/>
    </source>
</evidence>
<dbReference type="OrthoDB" id="669248at2759"/>
<name>A0A835E194_9POAL</name>
<sequence length="191" mass="19535">MGNELELGDGSKAASCAGQRGAAGAPADLGRSPAPPATSFPRGRRQPVEVEELPATAMADWEQTKQTERPGPVPIRRRRAKGKRDASSARGDEMASMARTAAAVAVRAATRSAPLTGRVLGAPLPSLATPSAARSARILRRSAAAASAGLETFMPLHSAVAAARLRSCIAVDSSCWSSLSQGIPLSLAGTV</sequence>
<keyword evidence="3" id="KW-1185">Reference proteome</keyword>
<dbReference type="PANTHER" id="PTHR33156">
    <property type="entry name" value="OS02G0230000 PROTEIN"/>
    <property type="match status" value="1"/>
</dbReference>